<feature type="chain" id="PRO_5047535719" evidence="1">
    <location>
        <begin position="27"/>
        <end position="147"/>
    </location>
</feature>
<gene>
    <name evidence="2" type="ORF">WKV53_23655</name>
</gene>
<evidence type="ECO:0000313" key="3">
    <source>
        <dbReference type="Proteomes" id="UP001371305"/>
    </source>
</evidence>
<proteinExistence type="predicted"/>
<comment type="caution">
    <text evidence="2">The sequence shown here is derived from an EMBL/GenBank/DDBJ whole genome shotgun (WGS) entry which is preliminary data.</text>
</comment>
<evidence type="ECO:0000313" key="2">
    <source>
        <dbReference type="EMBL" id="MEK7953531.1"/>
    </source>
</evidence>
<protein>
    <submittedName>
        <fullName evidence="2">Uncharacterized protein</fullName>
    </submittedName>
</protein>
<dbReference type="Proteomes" id="UP001371305">
    <property type="component" value="Unassembled WGS sequence"/>
</dbReference>
<evidence type="ECO:0000256" key="1">
    <source>
        <dbReference type="SAM" id="SignalP"/>
    </source>
</evidence>
<keyword evidence="3" id="KW-1185">Reference proteome</keyword>
<feature type="signal peptide" evidence="1">
    <location>
        <begin position="1"/>
        <end position="26"/>
    </location>
</feature>
<dbReference type="RefSeq" id="WP_341407298.1">
    <property type="nucleotide sequence ID" value="NZ_JBBUKT010000012.1"/>
</dbReference>
<organism evidence="2 3">
    <name type="scientific">Luteolibacter soli</name>
    <dbReference type="NCBI Taxonomy" id="3135280"/>
    <lineage>
        <taxon>Bacteria</taxon>
        <taxon>Pseudomonadati</taxon>
        <taxon>Verrucomicrobiota</taxon>
        <taxon>Verrucomicrobiia</taxon>
        <taxon>Verrucomicrobiales</taxon>
        <taxon>Verrucomicrobiaceae</taxon>
        <taxon>Luteolibacter</taxon>
    </lineage>
</organism>
<name>A0ABU9B0J2_9BACT</name>
<sequence length="147" mass="16606">MKKYVVILIAAVVAVVLVCMSVSTTAPDPRNQELSSGAGRFPWNVPKKISFKPIAGVYSSEEIKMKVTLTEDGDLIFAESEPWVELGRKKYVLENPSLSFDIENGAYYIDFLDPDPEVMTLSRRLKPFVQPQIREYLHLRRSADVAK</sequence>
<accession>A0ABU9B0J2</accession>
<dbReference type="EMBL" id="JBBUKT010000012">
    <property type="protein sequence ID" value="MEK7953531.1"/>
    <property type="molecule type" value="Genomic_DNA"/>
</dbReference>
<keyword evidence="1" id="KW-0732">Signal</keyword>
<reference evidence="2 3" key="1">
    <citation type="submission" date="2024-04" db="EMBL/GenBank/DDBJ databases">
        <title>Luteolibacter sp. isolated from soil.</title>
        <authorList>
            <person name="An J."/>
        </authorList>
    </citation>
    <scope>NUCLEOTIDE SEQUENCE [LARGE SCALE GENOMIC DNA]</scope>
    <source>
        <strain evidence="2 3">Y139</strain>
    </source>
</reference>